<dbReference type="GO" id="GO:0016788">
    <property type="term" value="F:hydrolase activity, acting on ester bonds"/>
    <property type="evidence" value="ECO:0007669"/>
    <property type="project" value="UniProtKB-ARBA"/>
</dbReference>
<dbReference type="Pfam" id="PF21211">
    <property type="entry name" value="FkbH_N"/>
    <property type="match status" value="1"/>
</dbReference>
<evidence type="ECO:0000313" key="3">
    <source>
        <dbReference type="Proteomes" id="UP000062912"/>
    </source>
</evidence>
<dbReference type="Gene3D" id="3.40.50.1000">
    <property type="entry name" value="HAD superfamily/HAD-like"/>
    <property type="match status" value="1"/>
</dbReference>
<dbReference type="AlphaFoldDB" id="A0A132EHB9"/>
<evidence type="ECO:0000313" key="2">
    <source>
        <dbReference type="EMBL" id="KWF29313.1"/>
    </source>
</evidence>
<protein>
    <submittedName>
        <fullName evidence="2">Haloacid dehalogenase</fullName>
    </submittedName>
</protein>
<comment type="caution">
    <text evidence="2">The sequence shown here is derived from an EMBL/GenBank/DDBJ whole genome shotgun (WGS) entry which is preliminary data.</text>
</comment>
<dbReference type="EMBL" id="LPJR01000031">
    <property type="protein sequence ID" value="KWF29313.1"/>
    <property type="molecule type" value="Genomic_DNA"/>
</dbReference>
<dbReference type="NCBIfam" id="TIGR01681">
    <property type="entry name" value="HAD-SF-IIIC"/>
    <property type="match status" value="1"/>
</dbReference>
<proteinExistence type="predicted"/>
<gene>
    <name evidence="2" type="ORF">WT56_17550</name>
</gene>
<dbReference type="Gene3D" id="3.40.50.1110">
    <property type="entry name" value="SGNH hydrolase"/>
    <property type="match status" value="1"/>
</dbReference>
<dbReference type="InterPro" id="IPR036514">
    <property type="entry name" value="SGNH_hydro_sf"/>
</dbReference>
<sequence>MATDLYAGLGWLPAPPADFSAQCRSIANAGPDTAAVGAGMQIRRLATHALDENQLTRLGRSIAAARHNGRSLAPLTPLRLGVIGNGTLDHLALPLIASAARHGVALDCMLGHYDQVLQEALAPDSAINAAKLDAVLIAVDYRGLPLAATPGDDAKAQASVDAALQYLDTIARSIRQYGGALPIVQTLAPPPETLFGSRDAAIPGTLRNLVERINHELVRRAASNEDLLFDVNALAQTVGLANWHSPSQWNLAKYPFADDFLPLYAEHLGRLLGAARGKSRRALVLDLDNTLWGGVIGDDLLDGIRIAQGDAVGEAHLCVQKQALELRERGVVLAVSSKNDDSTARLPFQKHPEMLLRENHFAVFQANWNDKATNIQAIAKELSLGLESLVFLDDNPVERNLVREMLPEVAVPELPDDPALYARTLNAAGYFESLAFLAEDRQRAAFYQDNARRVALQSQAGNLDAYLKSLDMQITFAPFDDVGRSRIVQLINKSNQFNLTTRRYTEADIAQLELDSENFTLQVRLTDTFGDNGMISVVICRPHRDVSGDNEPAGDDVWTIDTWLMSCRVLGRKVEEMVLSEVLAQAARRGVTRVIGRYIPTDRNALVKDHYAKLGFTQIDAQADGVTVWAMTTDVHRPVAHFTVHRIGFDAVLPA</sequence>
<dbReference type="RefSeq" id="WP_060242427.1">
    <property type="nucleotide sequence ID" value="NZ_LPJR01000031.1"/>
</dbReference>
<dbReference type="Proteomes" id="UP000062912">
    <property type="component" value="Unassembled WGS sequence"/>
</dbReference>
<organism evidence="2 3">
    <name type="scientific">Burkholderia pseudomultivorans</name>
    <dbReference type="NCBI Taxonomy" id="1207504"/>
    <lineage>
        <taxon>Bacteria</taxon>
        <taxon>Pseudomonadati</taxon>
        <taxon>Pseudomonadota</taxon>
        <taxon>Betaproteobacteria</taxon>
        <taxon>Burkholderiales</taxon>
        <taxon>Burkholderiaceae</taxon>
        <taxon>Burkholderia</taxon>
        <taxon>Burkholderia cepacia complex</taxon>
    </lineage>
</organism>
<dbReference type="InterPro" id="IPR023214">
    <property type="entry name" value="HAD_sf"/>
</dbReference>
<reference evidence="2 3" key="1">
    <citation type="submission" date="2015-11" db="EMBL/GenBank/DDBJ databases">
        <title>Expanding the genomic diversity of Burkholderia species for the development of highly accurate diagnostics.</title>
        <authorList>
            <person name="Sahl J."/>
            <person name="Keim P."/>
            <person name="Wagner D."/>
        </authorList>
    </citation>
    <scope>NUCLEOTIDE SEQUENCE [LARGE SCALE GENOMIC DNA]</scope>
    <source>
        <strain evidence="2 3">MSMB368WGS</strain>
    </source>
</reference>
<feature type="domain" description="BF1531-like N-terminal" evidence="1">
    <location>
        <begin position="79"/>
        <end position="267"/>
    </location>
</feature>
<accession>A0A132EHB9</accession>
<name>A0A132EHB9_9BURK</name>
<dbReference type="InterPro" id="IPR010033">
    <property type="entry name" value="HAD_SF_ppase_IIIC"/>
</dbReference>
<dbReference type="InterPro" id="IPR049369">
    <property type="entry name" value="BF1531-like_N"/>
</dbReference>
<dbReference type="InterPro" id="IPR010037">
    <property type="entry name" value="FkbH_domain"/>
</dbReference>
<dbReference type="InterPro" id="IPR036412">
    <property type="entry name" value="HAD-like_sf"/>
</dbReference>
<evidence type="ECO:0000259" key="1">
    <source>
        <dbReference type="Pfam" id="PF21211"/>
    </source>
</evidence>
<dbReference type="NCBIfam" id="TIGR01686">
    <property type="entry name" value="FkbH"/>
    <property type="match status" value="1"/>
</dbReference>
<dbReference type="OrthoDB" id="323926at2"/>
<dbReference type="SUPFAM" id="SSF56784">
    <property type="entry name" value="HAD-like"/>
    <property type="match status" value="1"/>
</dbReference>